<evidence type="ECO:0000256" key="1">
    <source>
        <dbReference type="SAM" id="MobiDB-lite"/>
    </source>
</evidence>
<name>A0A937X656_UNCEI</name>
<reference evidence="4" key="1">
    <citation type="submission" date="2019-03" db="EMBL/GenBank/DDBJ databases">
        <title>Lake Tanganyika Metagenome-Assembled Genomes (MAGs).</title>
        <authorList>
            <person name="Tran P."/>
        </authorList>
    </citation>
    <scope>NUCLEOTIDE SEQUENCE</scope>
    <source>
        <strain evidence="4">M_DeepCast_400m_m2_100</strain>
    </source>
</reference>
<evidence type="ECO:0000313" key="5">
    <source>
        <dbReference type="Proteomes" id="UP000748308"/>
    </source>
</evidence>
<protein>
    <submittedName>
        <fullName evidence="4">Acetyl-CoA synthase subunit gamma</fullName>
    </submittedName>
</protein>
<feature type="region of interest" description="Disordered" evidence="1">
    <location>
        <begin position="1"/>
        <end position="25"/>
    </location>
</feature>
<proteinExistence type="predicted"/>
<evidence type="ECO:0000256" key="2">
    <source>
        <dbReference type="SAM" id="Phobius"/>
    </source>
</evidence>
<feature type="transmembrane region" description="Helical" evidence="2">
    <location>
        <begin position="282"/>
        <end position="302"/>
    </location>
</feature>
<gene>
    <name evidence="4" type="ORF">FJY75_00365</name>
</gene>
<dbReference type="Gene3D" id="3.40.50.11600">
    <property type="match status" value="1"/>
</dbReference>
<feature type="transmembrane region" description="Helical" evidence="2">
    <location>
        <begin position="314"/>
        <end position="334"/>
    </location>
</feature>
<dbReference type="Pfam" id="PF03599">
    <property type="entry name" value="CdhD"/>
    <property type="match status" value="1"/>
</dbReference>
<comment type="caution">
    <text evidence="4">The sequence shown here is derived from an EMBL/GenBank/DDBJ whole genome shotgun (WGS) entry which is preliminary data.</text>
</comment>
<dbReference type="Proteomes" id="UP000748308">
    <property type="component" value="Unassembled WGS sequence"/>
</dbReference>
<dbReference type="EMBL" id="VGIY01000004">
    <property type="protein sequence ID" value="MBM3316280.1"/>
    <property type="molecule type" value="Genomic_DNA"/>
</dbReference>
<sequence>MSTRASDRQASRGTSARAACGGGGRSAAPWIAGVLDTPRGPVPRVRTRLGARDRLGAAAARWAIGRMRYRVPAGLYAVGAPGSGAPVLVSANYKMSFDHLRRALEGRDAWILVLDTRGINVWCAAGKGTFGTDELVSRVGRSGLAAIVAHRLLVVPQLGAPGLSAHLVLRRCGFRVLFGPVRARDLPAYLDAGMRATEAMRRVRFGLADRIALIPVEIATGARPFLAGAAALMLLAGFGRGGYSLARVVDTGLPAAGLFLGVFLASAILGPMLLPWLPGRAFSLKGAALGLLLLPPLAAAAATRAPLLEPRLQAAAWALLVPAIASFTVMNFTGATTYTSLSGVLSEMRIAVPAQAAAALIGLVLWMAGLFAAAGG</sequence>
<keyword evidence="2" id="KW-1133">Transmembrane helix</keyword>
<dbReference type="InterPro" id="IPR016041">
    <property type="entry name" value="Ac-CoA_synth_d_su_TIM-brl"/>
</dbReference>
<feature type="transmembrane region" description="Helical" evidence="2">
    <location>
        <begin position="225"/>
        <end position="243"/>
    </location>
</feature>
<keyword evidence="2" id="KW-0472">Membrane</keyword>
<organism evidence="4 5">
    <name type="scientific">Eiseniibacteriota bacterium</name>
    <dbReference type="NCBI Taxonomy" id="2212470"/>
    <lineage>
        <taxon>Bacteria</taxon>
        <taxon>Candidatus Eiseniibacteriota</taxon>
    </lineage>
</organism>
<dbReference type="AlphaFoldDB" id="A0A937X656"/>
<keyword evidence="2" id="KW-0812">Transmembrane</keyword>
<feature type="compositionally biased region" description="Basic and acidic residues" evidence="1">
    <location>
        <begin position="1"/>
        <end position="10"/>
    </location>
</feature>
<feature type="transmembrane region" description="Helical" evidence="2">
    <location>
        <begin position="255"/>
        <end position="276"/>
    </location>
</feature>
<evidence type="ECO:0000259" key="3">
    <source>
        <dbReference type="Pfam" id="PF03599"/>
    </source>
</evidence>
<feature type="domain" description="CO dehydrogenase/acetyl-CoA synthase delta subunit TIM barrel" evidence="3">
    <location>
        <begin position="70"/>
        <end position="160"/>
    </location>
</feature>
<dbReference type="NCBIfam" id="NF040863">
    <property type="entry name" value="HgcA_corrinoid"/>
    <property type="match status" value="1"/>
</dbReference>
<feature type="transmembrane region" description="Helical" evidence="2">
    <location>
        <begin position="354"/>
        <end position="374"/>
    </location>
</feature>
<evidence type="ECO:0000313" key="4">
    <source>
        <dbReference type="EMBL" id="MBM3316280.1"/>
    </source>
</evidence>
<accession>A0A937X656</accession>